<dbReference type="WBParaSite" id="HCON_00076300-00001">
    <property type="protein sequence ID" value="HCON_00076300-00001"/>
    <property type="gene ID" value="HCON_00076300"/>
</dbReference>
<keyword evidence="4" id="KW-0255">Endonuclease</keyword>
<keyword evidence="3" id="KW-0540">Nuclease</keyword>
<dbReference type="Proteomes" id="UP000025227">
    <property type="component" value="Unplaced"/>
</dbReference>
<dbReference type="PANTHER" id="PTHR37984:SF5">
    <property type="entry name" value="PROTEIN NYNRIN-LIKE"/>
    <property type="match status" value="1"/>
</dbReference>
<accession>A0A7I4YDC0</accession>
<evidence type="ECO:0000256" key="4">
    <source>
        <dbReference type="ARBA" id="ARBA00022759"/>
    </source>
</evidence>
<dbReference type="Pfam" id="PF17917">
    <property type="entry name" value="RT_RNaseH"/>
    <property type="match status" value="1"/>
</dbReference>
<evidence type="ECO:0000256" key="5">
    <source>
        <dbReference type="ARBA" id="ARBA00022801"/>
    </source>
</evidence>
<evidence type="ECO:0000259" key="7">
    <source>
        <dbReference type="Pfam" id="PF17917"/>
    </source>
</evidence>
<keyword evidence="8" id="KW-1185">Reference proteome</keyword>
<keyword evidence="2" id="KW-0548">Nucleotidyltransferase</keyword>
<sequence>MRFIYGRHFILLTDHKPLLAIFGSKKGVPAYSANRLQRWRLTLLAYIFDIEYRNMNTFGQVDALSRLTATQSPPEEDVIIAKIAYDITAIFHENVNRLPVTAKDVARATAEDDPLRQVLDHIALNNWPKKPSSAIASYAHLQTICRLSKDVYISEAVSSFPGPFSHRP</sequence>
<dbReference type="PANTHER" id="PTHR37984">
    <property type="entry name" value="PROTEIN CBG26694"/>
    <property type="match status" value="1"/>
</dbReference>
<dbReference type="GO" id="GO:0003964">
    <property type="term" value="F:RNA-directed DNA polymerase activity"/>
    <property type="evidence" value="ECO:0007669"/>
    <property type="project" value="UniProtKB-KW"/>
</dbReference>
<keyword evidence="6" id="KW-0695">RNA-directed DNA polymerase</keyword>
<evidence type="ECO:0000256" key="6">
    <source>
        <dbReference type="ARBA" id="ARBA00022918"/>
    </source>
</evidence>
<evidence type="ECO:0000313" key="9">
    <source>
        <dbReference type="WBParaSite" id="HCON_00076300-00001"/>
    </source>
</evidence>
<keyword evidence="5" id="KW-0378">Hydrolase</keyword>
<proteinExistence type="predicted"/>
<reference evidence="9" key="1">
    <citation type="submission" date="2020-12" db="UniProtKB">
        <authorList>
            <consortium name="WormBaseParasite"/>
        </authorList>
    </citation>
    <scope>IDENTIFICATION</scope>
    <source>
        <strain evidence="9">MHco3</strain>
    </source>
</reference>
<feature type="domain" description="Reverse transcriptase RNase H-like" evidence="7">
    <location>
        <begin position="3"/>
        <end position="46"/>
    </location>
</feature>
<dbReference type="AlphaFoldDB" id="A0A7I4YDC0"/>
<evidence type="ECO:0000256" key="2">
    <source>
        <dbReference type="ARBA" id="ARBA00022695"/>
    </source>
</evidence>
<organism evidence="8 9">
    <name type="scientific">Haemonchus contortus</name>
    <name type="common">Barber pole worm</name>
    <dbReference type="NCBI Taxonomy" id="6289"/>
    <lineage>
        <taxon>Eukaryota</taxon>
        <taxon>Metazoa</taxon>
        <taxon>Ecdysozoa</taxon>
        <taxon>Nematoda</taxon>
        <taxon>Chromadorea</taxon>
        <taxon>Rhabditida</taxon>
        <taxon>Rhabditina</taxon>
        <taxon>Rhabditomorpha</taxon>
        <taxon>Strongyloidea</taxon>
        <taxon>Trichostrongylidae</taxon>
        <taxon>Haemonchus</taxon>
    </lineage>
</organism>
<evidence type="ECO:0000256" key="1">
    <source>
        <dbReference type="ARBA" id="ARBA00022679"/>
    </source>
</evidence>
<dbReference type="InterPro" id="IPR041373">
    <property type="entry name" value="RT_RNaseH"/>
</dbReference>
<dbReference type="GO" id="GO:0016787">
    <property type="term" value="F:hydrolase activity"/>
    <property type="evidence" value="ECO:0007669"/>
    <property type="project" value="UniProtKB-KW"/>
</dbReference>
<evidence type="ECO:0000256" key="3">
    <source>
        <dbReference type="ARBA" id="ARBA00022722"/>
    </source>
</evidence>
<dbReference type="InterPro" id="IPR050951">
    <property type="entry name" value="Retrovirus_Pol_polyprotein"/>
</dbReference>
<dbReference type="OrthoDB" id="5850908at2759"/>
<dbReference type="GO" id="GO:0004519">
    <property type="term" value="F:endonuclease activity"/>
    <property type="evidence" value="ECO:0007669"/>
    <property type="project" value="UniProtKB-KW"/>
</dbReference>
<evidence type="ECO:0000313" key="8">
    <source>
        <dbReference type="Proteomes" id="UP000025227"/>
    </source>
</evidence>
<name>A0A7I4YDC0_HAECO</name>
<keyword evidence="1" id="KW-0808">Transferase</keyword>
<protein>
    <submittedName>
        <fullName evidence="9">RT_RNaseH domain-containing protein</fullName>
    </submittedName>
</protein>